<dbReference type="RefSeq" id="WP_107817742.1">
    <property type="nucleotide sequence ID" value="NZ_QAOH01000018.1"/>
</dbReference>
<dbReference type="OrthoDB" id="7858716at2"/>
<accession>A0A2T5H7F5</accession>
<dbReference type="Proteomes" id="UP000244077">
    <property type="component" value="Unassembled WGS sequence"/>
</dbReference>
<proteinExistence type="predicted"/>
<keyword evidence="2" id="KW-1185">Reference proteome</keyword>
<dbReference type="EMBL" id="QAOH01000018">
    <property type="protein sequence ID" value="PTQ67513.1"/>
    <property type="molecule type" value="Genomic_DNA"/>
</dbReference>
<reference evidence="1 2" key="1">
    <citation type="submission" date="2018-04" db="EMBL/GenBank/DDBJ databases">
        <title>Genomic Encyclopedia of Archaeal and Bacterial Type Strains, Phase II (KMG-II): from individual species to whole genera.</title>
        <authorList>
            <person name="Goeker M."/>
        </authorList>
    </citation>
    <scope>NUCLEOTIDE SEQUENCE [LARGE SCALE GENOMIC DNA]</scope>
    <source>
        <strain evidence="1 2">DSM 100434</strain>
    </source>
</reference>
<dbReference type="AlphaFoldDB" id="A0A2T5H7F5"/>
<evidence type="ECO:0000313" key="2">
    <source>
        <dbReference type="Proteomes" id="UP000244077"/>
    </source>
</evidence>
<comment type="caution">
    <text evidence="1">The sequence shown here is derived from an EMBL/GenBank/DDBJ whole genome shotgun (WGS) entry which is preliminary data.</text>
</comment>
<protein>
    <submittedName>
        <fullName evidence="1">Uncharacterized protein</fullName>
    </submittedName>
</protein>
<name>A0A2T5H7F5_9RHOB</name>
<sequence length="93" mass="10378">MEVSTGQDQIEERITQCLLIERKSPYDALKTLLAQSTPPDPMEAVFALTTVAADLSGWHEPVLNDLSNRCFEAATLFVCELWAAGYRLEPPPR</sequence>
<evidence type="ECO:0000313" key="1">
    <source>
        <dbReference type="EMBL" id="PTQ67513.1"/>
    </source>
</evidence>
<gene>
    <name evidence="1" type="ORF">C8N42_1186</name>
</gene>
<organism evidence="1 2">
    <name type="scientific">Celeribacter persicus</name>
    <dbReference type="NCBI Taxonomy" id="1651082"/>
    <lineage>
        <taxon>Bacteria</taxon>
        <taxon>Pseudomonadati</taxon>
        <taxon>Pseudomonadota</taxon>
        <taxon>Alphaproteobacteria</taxon>
        <taxon>Rhodobacterales</taxon>
        <taxon>Roseobacteraceae</taxon>
        <taxon>Celeribacter</taxon>
    </lineage>
</organism>